<dbReference type="EMBL" id="FNPR01000001">
    <property type="protein sequence ID" value="SDY20197.1"/>
    <property type="molecule type" value="Genomic_DNA"/>
</dbReference>
<dbReference type="InterPro" id="IPR014729">
    <property type="entry name" value="Rossmann-like_a/b/a_fold"/>
</dbReference>
<evidence type="ECO:0000313" key="3">
    <source>
        <dbReference type="Proteomes" id="UP000199026"/>
    </source>
</evidence>
<dbReference type="PANTHER" id="PTHR30336:SF20">
    <property type="entry name" value="DUF218 DOMAIN-CONTAINING PROTEIN"/>
    <property type="match status" value="1"/>
</dbReference>
<dbReference type="InterPro" id="IPR003848">
    <property type="entry name" value="DUF218"/>
</dbReference>
<dbReference type="CDD" id="cd06259">
    <property type="entry name" value="YdcF-like"/>
    <property type="match status" value="1"/>
</dbReference>
<dbReference type="PANTHER" id="PTHR30336">
    <property type="entry name" value="INNER MEMBRANE PROTEIN, PROBABLE PERMEASE"/>
    <property type="match status" value="1"/>
</dbReference>
<protein>
    <submittedName>
        <fullName evidence="2">DUF218 domain-containing protein</fullName>
    </submittedName>
</protein>
<name>A0A1H3HXL1_9RHOB</name>
<reference evidence="2 3" key="1">
    <citation type="submission" date="2016-10" db="EMBL/GenBank/DDBJ databases">
        <authorList>
            <person name="de Groot N.N."/>
        </authorList>
    </citation>
    <scope>NUCLEOTIDE SEQUENCE [LARGE SCALE GENOMIC DNA]</scope>
    <source>
        <strain evidence="2 3">DSM 24677</strain>
    </source>
</reference>
<accession>A0A1H3HXL1</accession>
<dbReference type="InterPro" id="IPR051599">
    <property type="entry name" value="Cell_Envelope_Assoc"/>
</dbReference>
<dbReference type="OrthoDB" id="9809813at2"/>
<evidence type="ECO:0000313" key="2">
    <source>
        <dbReference type="EMBL" id="SDY20197.1"/>
    </source>
</evidence>
<dbReference type="Proteomes" id="UP000199026">
    <property type="component" value="Unassembled WGS sequence"/>
</dbReference>
<evidence type="ECO:0000259" key="1">
    <source>
        <dbReference type="Pfam" id="PF02698"/>
    </source>
</evidence>
<dbReference type="AlphaFoldDB" id="A0A1H3HXL1"/>
<keyword evidence="3" id="KW-1185">Reference proteome</keyword>
<dbReference type="RefSeq" id="WP_089887907.1">
    <property type="nucleotide sequence ID" value="NZ_CALLJM010000011.1"/>
</dbReference>
<dbReference type="Pfam" id="PF02698">
    <property type="entry name" value="DUF218"/>
    <property type="match status" value="1"/>
</dbReference>
<proteinExistence type="predicted"/>
<organism evidence="2 3">
    <name type="scientific">Lentibacter algarum</name>
    <dbReference type="NCBI Taxonomy" id="576131"/>
    <lineage>
        <taxon>Bacteria</taxon>
        <taxon>Pseudomonadati</taxon>
        <taxon>Pseudomonadota</taxon>
        <taxon>Alphaproteobacteria</taxon>
        <taxon>Rhodobacterales</taxon>
        <taxon>Roseobacteraceae</taxon>
        <taxon>Lentibacter</taxon>
    </lineage>
</organism>
<feature type="domain" description="DUF218" evidence="1">
    <location>
        <begin position="4"/>
        <end position="130"/>
    </location>
</feature>
<dbReference type="Gene3D" id="3.40.50.620">
    <property type="entry name" value="HUPs"/>
    <property type="match status" value="1"/>
</dbReference>
<dbReference type="GO" id="GO:0005886">
    <property type="term" value="C:plasma membrane"/>
    <property type="evidence" value="ECO:0007669"/>
    <property type="project" value="TreeGrafter"/>
</dbReference>
<sequence length="162" mass="17909">MRTAIMLGAAVGPNGLASPTLERRAKHAAALYLDGQVDRILLTGGIGQNPPSEAHVAAQICYSFGINPSNVLLEENAQTTLENFVCALDQHPSIQWDQLIIVTDKYHALRASMTARALRLNYKTDCPPLKGSNRRKIIKSYLREIPAILFYAVKLRSIIVQR</sequence>
<dbReference type="GeneID" id="78123520"/>
<gene>
    <name evidence="2" type="ORF">SAMN05444486_101724</name>
</gene>
<dbReference type="STRING" id="576131.SAMN05444486_101724"/>